<name>A0A162D0U4_9CRUS</name>
<dbReference type="EMBL" id="LRGB01022694">
    <property type="protein sequence ID" value="KZR97084.1"/>
    <property type="molecule type" value="Genomic_DNA"/>
</dbReference>
<evidence type="ECO:0000313" key="2">
    <source>
        <dbReference type="Proteomes" id="UP000076858"/>
    </source>
</evidence>
<evidence type="ECO:0000313" key="1">
    <source>
        <dbReference type="EMBL" id="KZR97084.1"/>
    </source>
</evidence>
<comment type="caution">
    <text evidence="1">The sequence shown here is derived from an EMBL/GenBank/DDBJ whole genome shotgun (WGS) entry which is preliminary data.</text>
</comment>
<dbReference type="AlphaFoldDB" id="A0A162D0U4"/>
<gene>
    <name evidence="1" type="ORF">APZ42_008244</name>
</gene>
<sequence>MSLSFLKDSLLVSQLTGTSTIFRMSFRLAQRLPKDVFTPSCHRLKDILMTSLTCLPVSVKTS</sequence>
<protein>
    <submittedName>
        <fullName evidence="1">Uncharacterized protein</fullName>
    </submittedName>
</protein>
<proteinExistence type="predicted"/>
<dbReference type="Proteomes" id="UP000076858">
    <property type="component" value="Unassembled WGS sequence"/>
</dbReference>
<organism evidence="1 2">
    <name type="scientific">Daphnia magna</name>
    <dbReference type="NCBI Taxonomy" id="35525"/>
    <lineage>
        <taxon>Eukaryota</taxon>
        <taxon>Metazoa</taxon>
        <taxon>Ecdysozoa</taxon>
        <taxon>Arthropoda</taxon>
        <taxon>Crustacea</taxon>
        <taxon>Branchiopoda</taxon>
        <taxon>Diplostraca</taxon>
        <taxon>Cladocera</taxon>
        <taxon>Anomopoda</taxon>
        <taxon>Daphniidae</taxon>
        <taxon>Daphnia</taxon>
    </lineage>
</organism>
<keyword evidence="2" id="KW-1185">Reference proteome</keyword>
<reference evidence="1 2" key="1">
    <citation type="submission" date="2016-03" db="EMBL/GenBank/DDBJ databases">
        <title>EvidentialGene: Evidence-directed Construction of Genes on Genomes.</title>
        <authorList>
            <person name="Gilbert D.G."/>
            <person name="Choi J.-H."/>
            <person name="Mockaitis K."/>
            <person name="Colbourne J."/>
            <person name="Pfrender M."/>
        </authorList>
    </citation>
    <scope>NUCLEOTIDE SEQUENCE [LARGE SCALE GENOMIC DNA]</scope>
    <source>
        <strain evidence="1 2">Xinb3</strain>
        <tissue evidence="1">Complete organism</tissue>
    </source>
</reference>
<accession>A0A162D0U4</accession>